<evidence type="ECO:0000313" key="1">
    <source>
        <dbReference type="EMBL" id="RDX95120.1"/>
    </source>
</evidence>
<evidence type="ECO:0000313" key="2">
    <source>
        <dbReference type="Proteomes" id="UP000257109"/>
    </source>
</evidence>
<comment type="caution">
    <text evidence="1">The sequence shown here is derived from an EMBL/GenBank/DDBJ whole genome shotgun (WGS) entry which is preliminary data.</text>
</comment>
<keyword evidence="2" id="KW-1185">Reference proteome</keyword>
<protein>
    <submittedName>
        <fullName evidence="1">Uncharacterized protein</fullName>
    </submittedName>
</protein>
<name>A0A371GX30_MUCPR</name>
<dbReference type="EMBL" id="QJKJ01004201">
    <property type="protein sequence ID" value="RDX95120.1"/>
    <property type="molecule type" value="Genomic_DNA"/>
</dbReference>
<proteinExistence type="predicted"/>
<sequence>MDEWFKEAILQGYALKGTIDMRLLMKDCTYYVLNAPKNLDSRMVAMHWESSYSEQYSTFIAH</sequence>
<dbReference type="AlphaFoldDB" id="A0A371GX30"/>
<feature type="non-terminal residue" evidence="1">
    <location>
        <position position="1"/>
    </location>
</feature>
<accession>A0A371GX30</accession>
<organism evidence="1 2">
    <name type="scientific">Mucuna pruriens</name>
    <name type="common">Velvet bean</name>
    <name type="synonym">Dolichos pruriens</name>
    <dbReference type="NCBI Taxonomy" id="157652"/>
    <lineage>
        <taxon>Eukaryota</taxon>
        <taxon>Viridiplantae</taxon>
        <taxon>Streptophyta</taxon>
        <taxon>Embryophyta</taxon>
        <taxon>Tracheophyta</taxon>
        <taxon>Spermatophyta</taxon>
        <taxon>Magnoliopsida</taxon>
        <taxon>eudicotyledons</taxon>
        <taxon>Gunneridae</taxon>
        <taxon>Pentapetalae</taxon>
        <taxon>rosids</taxon>
        <taxon>fabids</taxon>
        <taxon>Fabales</taxon>
        <taxon>Fabaceae</taxon>
        <taxon>Papilionoideae</taxon>
        <taxon>50 kb inversion clade</taxon>
        <taxon>NPAAA clade</taxon>
        <taxon>indigoferoid/millettioid clade</taxon>
        <taxon>Phaseoleae</taxon>
        <taxon>Mucuna</taxon>
    </lineage>
</organism>
<dbReference type="Proteomes" id="UP000257109">
    <property type="component" value="Unassembled WGS sequence"/>
</dbReference>
<gene>
    <name evidence="1" type="ORF">CR513_22406</name>
</gene>
<reference evidence="1" key="1">
    <citation type="submission" date="2018-05" db="EMBL/GenBank/DDBJ databases">
        <title>Draft genome of Mucuna pruriens seed.</title>
        <authorList>
            <person name="Nnadi N.E."/>
            <person name="Vos R."/>
            <person name="Hasami M.H."/>
            <person name="Devisetty U.K."/>
            <person name="Aguiy J.C."/>
        </authorList>
    </citation>
    <scope>NUCLEOTIDE SEQUENCE [LARGE SCALE GENOMIC DNA]</scope>
    <source>
        <strain evidence="1">JCA_2017</strain>
    </source>
</reference>